<dbReference type="PANTHER" id="PTHR35007:SF3">
    <property type="entry name" value="POSSIBLE CONSERVED ALANINE RICH MEMBRANE PROTEIN"/>
    <property type="match status" value="1"/>
</dbReference>
<dbReference type="Proteomes" id="UP000076976">
    <property type="component" value="Unassembled WGS sequence"/>
</dbReference>
<evidence type="ECO:0000313" key="8">
    <source>
        <dbReference type="EMBL" id="OAB89126.1"/>
    </source>
</evidence>
<accession>A0A176QH57</accession>
<dbReference type="AlphaFoldDB" id="A0A176QH57"/>
<feature type="transmembrane region" description="Helical" evidence="6">
    <location>
        <begin position="63"/>
        <end position="83"/>
    </location>
</feature>
<keyword evidence="9" id="KW-1185">Reference proteome</keyword>
<feature type="transmembrane region" description="Helical" evidence="6">
    <location>
        <begin position="12"/>
        <end position="43"/>
    </location>
</feature>
<gene>
    <name evidence="8" type="ORF">AWH69_04010</name>
</gene>
<keyword evidence="2" id="KW-1003">Cell membrane</keyword>
<proteinExistence type="predicted"/>
<protein>
    <recommendedName>
        <fullName evidence="7">Type II secretion system protein GspF domain-containing protein</fullName>
    </recommendedName>
</protein>
<keyword evidence="5 6" id="KW-0472">Membrane</keyword>
<comment type="subcellular location">
    <subcellularLocation>
        <location evidence="1">Cell membrane</location>
        <topology evidence="1">Multi-pass membrane protein</topology>
    </subcellularLocation>
</comment>
<evidence type="ECO:0000259" key="7">
    <source>
        <dbReference type="Pfam" id="PF00482"/>
    </source>
</evidence>
<keyword evidence="4 6" id="KW-1133">Transmembrane helix</keyword>
<evidence type="ECO:0000256" key="1">
    <source>
        <dbReference type="ARBA" id="ARBA00004651"/>
    </source>
</evidence>
<reference evidence="8 9" key="1">
    <citation type="submission" date="2016-01" db="EMBL/GenBank/DDBJ databases">
        <title>Janibacter melonis strain CD11_4 genome sequencing and assembly.</title>
        <authorList>
            <person name="Nair G.R."/>
            <person name="Kaur G."/>
            <person name="Chander A.M."/>
            <person name="Mayilraj S."/>
        </authorList>
    </citation>
    <scope>NUCLEOTIDE SEQUENCE [LARGE SCALE GENOMIC DNA]</scope>
    <source>
        <strain evidence="8 9">CD11-4</strain>
    </source>
</reference>
<dbReference type="STRING" id="262209.AWH69_04010"/>
<feature type="domain" description="Type II secretion system protein GspF" evidence="7">
    <location>
        <begin position="61"/>
        <end position="187"/>
    </location>
</feature>
<evidence type="ECO:0000313" key="9">
    <source>
        <dbReference type="Proteomes" id="UP000076976"/>
    </source>
</evidence>
<feature type="transmembrane region" description="Helical" evidence="6">
    <location>
        <begin position="171"/>
        <end position="190"/>
    </location>
</feature>
<organism evidence="8 9">
    <name type="scientific">Janibacter melonis</name>
    <dbReference type="NCBI Taxonomy" id="262209"/>
    <lineage>
        <taxon>Bacteria</taxon>
        <taxon>Bacillati</taxon>
        <taxon>Actinomycetota</taxon>
        <taxon>Actinomycetes</taxon>
        <taxon>Micrococcales</taxon>
        <taxon>Intrasporangiaceae</taxon>
        <taxon>Janibacter</taxon>
    </lineage>
</organism>
<evidence type="ECO:0000256" key="6">
    <source>
        <dbReference type="SAM" id="Phobius"/>
    </source>
</evidence>
<evidence type="ECO:0000256" key="3">
    <source>
        <dbReference type="ARBA" id="ARBA00022692"/>
    </source>
</evidence>
<sequence length="243" mass="25883">MPRRTQQLAGASVALGLVVALLSGWVIAIVVLPALVLGLPWLLGSGDAGQRIARLEAMEEWTRSLAGVLTVGVGLEQAIIATLRSAPKAIQPEVRLLAARLRARWPTGAALRAFADDLDDSTGDLLAANLLLGAQRRGAGLASVLESVASSVAEDVRARRMIEADRAKPRATARWVTIITMVVLGILFFTNEYVEPYKSGPGQIALAVLLALYVGALVWMKRMARGKDLPRFIGTAVSEEVDA</sequence>
<feature type="transmembrane region" description="Helical" evidence="6">
    <location>
        <begin position="202"/>
        <end position="220"/>
    </location>
</feature>
<dbReference type="InterPro" id="IPR018076">
    <property type="entry name" value="T2SS_GspF_dom"/>
</dbReference>
<keyword evidence="3 6" id="KW-0812">Transmembrane</keyword>
<comment type="caution">
    <text evidence="8">The sequence shown here is derived from an EMBL/GenBank/DDBJ whole genome shotgun (WGS) entry which is preliminary data.</text>
</comment>
<dbReference type="Pfam" id="PF00482">
    <property type="entry name" value="T2SSF"/>
    <property type="match status" value="1"/>
</dbReference>
<name>A0A176QH57_9MICO</name>
<evidence type="ECO:0000256" key="5">
    <source>
        <dbReference type="ARBA" id="ARBA00023136"/>
    </source>
</evidence>
<dbReference type="EMBL" id="LQZG01000001">
    <property type="protein sequence ID" value="OAB89126.1"/>
    <property type="molecule type" value="Genomic_DNA"/>
</dbReference>
<dbReference type="PANTHER" id="PTHR35007">
    <property type="entry name" value="INTEGRAL MEMBRANE PROTEIN-RELATED"/>
    <property type="match status" value="1"/>
</dbReference>
<evidence type="ECO:0000256" key="4">
    <source>
        <dbReference type="ARBA" id="ARBA00022989"/>
    </source>
</evidence>
<evidence type="ECO:0000256" key="2">
    <source>
        <dbReference type="ARBA" id="ARBA00022475"/>
    </source>
</evidence>
<dbReference type="GO" id="GO:0005886">
    <property type="term" value="C:plasma membrane"/>
    <property type="evidence" value="ECO:0007669"/>
    <property type="project" value="UniProtKB-SubCell"/>
</dbReference>